<sequence>MSDEAASWPWDVLGVAPDASQAELRRAYAVRLKALDIERQPDDFGALRAAYECARQIARQQDPAPAGPPPAGALPFGRQAHPPAQPEREAETERVPQAPRPPPPAAGNEGAAVPPPSPQPGSAARAEEPALDFDRAVKRMRAMLSDGRVNMAEWRALFGQEVLDQPEASRRFERILVEMLEARISRITHAIHAAPFRNREWLELIEDRYGWKTDGLRFQNLFPAHLDVLMHYIEMRRGVGLDPPIAALPPANPWWARLLDLLNLILRPAFFAFAAILVLLLAFGQAARTEWMRLFLGTLILVAFVWGVLPDAWKELRLPVPRLVGVGAVGQWLRRRSAAVFGLNLVVLLVVLLFAGTVVRPNLREGWISERQVFAPRPAVPSWRDAYRMIAPDRSTVERTARTLASGAIDGAEALDRMDMPYPRIAVPAPAPGTGHGEAAEDGTGDVADASLTCARSGACVMEMGVDVPVHAVVTAVKTGGSERFRLGRVTASWQGKLGEPLGASKVRPETFKLRLDPSAAAEYPTEFLPLGGRYDGTVEVHVADLSLRRGSDGAAQLRILPTRREHGALVLAGCEDDFVDLKWRNLLIVNPRAGSLVAEICSLPSDMMRLTFHASAPAVMEESGEAHVDLSQPLQRLMLGSWSAGTPGAAGKDDAVSRLALEIGDRTIQDYLTIFWSSPRPEDLDAYLQRRPQIAAPQDRPDQAALLAAARNQPHLTHAYRFRADLGTAILGDMFRYLEARGLLDS</sequence>
<protein>
    <recommendedName>
        <fullName evidence="5">J domain-containing protein</fullName>
    </recommendedName>
</protein>
<dbReference type="STRING" id="34004.SAMN04488021_11669"/>
<evidence type="ECO:0000313" key="4">
    <source>
        <dbReference type="Proteomes" id="UP000183635"/>
    </source>
</evidence>
<accession>A0A1I3AR89</accession>
<feature type="transmembrane region" description="Helical" evidence="2">
    <location>
        <begin position="291"/>
        <end position="309"/>
    </location>
</feature>
<evidence type="ECO:0000256" key="2">
    <source>
        <dbReference type="SAM" id="Phobius"/>
    </source>
</evidence>
<evidence type="ECO:0000256" key="1">
    <source>
        <dbReference type="SAM" id="MobiDB-lite"/>
    </source>
</evidence>
<evidence type="ECO:0000313" key="3">
    <source>
        <dbReference type="EMBL" id="SFH52524.1"/>
    </source>
</evidence>
<gene>
    <name evidence="3" type="ORF">SAMN04488021_11669</name>
</gene>
<feature type="transmembrane region" description="Helical" evidence="2">
    <location>
        <begin position="338"/>
        <end position="359"/>
    </location>
</feature>
<keyword evidence="2" id="KW-0472">Membrane</keyword>
<dbReference type="AlphaFoldDB" id="A0A1I3AR89"/>
<evidence type="ECO:0008006" key="5">
    <source>
        <dbReference type="Google" id="ProtNLM"/>
    </source>
</evidence>
<feature type="region of interest" description="Disordered" evidence="1">
    <location>
        <begin position="58"/>
        <end position="129"/>
    </location>
</feature>
<name>A0A1I3AR89_9RHOB</name>
<keyword evidence="2" id="KW-1133">Transmembrane helix</keyword>
<keyword evidence="4" id="KW-1185">Reference proteome</keyword>
<keyword evidence="2" id="KW-0812">Transmembrane</keyword>
<proteinExistence type="predicted"/>
<dbReference type="CDD" id="cd06257">
    <property type="entry name" value="DnaJ"/>
    <property type="match status" value="1"/>
</dbReference>
<dbReference type="OrthoDB" id="7718572at2"/>
<reference evidence="3 4" key="1">
    <citation type="submission" date="2016-10" db="EMBL/GenBank/DDBJ databases">
        <authorList>
            <person name="de Groot N.N."/>
        </authorList>
    </citation>
    <scope>NUCLEOTIDE SEQUENCE [LARGE SCALE GENOMIC DNA]</scope>
    <source>
        <strain evidence="3 4">DSM 8537</strain>
    </source>
</reference>
<dbReference type="RefSeq" id="WP_074967951.1">
    <property type="nucleotide sequence ID" value="NZ_CBCRYP010000016.1"/>
</dbReference>
<organism evidence="3 4">
    <name type="scientific">Paracoccus aminovorans</name>
    <dbReference type="NCBI Taxonomy" id="34004"/>
    <lineage>
        <taxon>Bacteria</taxon>
        <taxon>Pseudomonadati</taxon>
        <taxon>Pseudomonadota</taxon>
        <taxon>Alphaproteobacteria</taxon>
        <taxon>Rhodobacterales</taxon>
        <taxon>Paracoccaceae</taxon>
        <taxon>Paracoccus</taxon>
    </lineage>
</organism>
<dbReference type="InterPro" id="IPR001623">
    <property type="entry name" value="DnaJ_domain"/>
</dbReference>
<dbReference type="EMBL" id="FOPU01000016">
    <property type="protein sequence ID" value="SFH52524.1"/>
    <property type="molecule type" value="Genomic_DNA"/>
</dbReference>
<feature type="transmembrane region" description="Helical" evidence="2">
    <location>
        <begin position="265"/>
        <end position="284"/>
    </location>
</feature>
<dbReference type="Proteomes" id="UP000183635">
    <property type="component" value="Unassembled WGS sequence"/>
</dbReference>